<protein>
    <submittedName>
        <fullName evidence="2">Uncharacterized protein</fullName>
    </submittedName>
</protein>
<dbReference type="GeneID" id="26137592"/>
<sequence>MLRKKVLVLIPLIPLAYLTADLRTATACTLIVLFIFAYCHLHTKMSILLDLTIVPLLALEEILLKGRINFKLMIVATATVFAINLVSKPFRKGLKDMEDRPYDLHFNLKQMLLFVIIFTLVALILGKIAE</sequence>
<reference evidence="2 3" key="1">
    <citation type="journal article" date="2016" name="Genome Announc.">
        <title>Complete genome sequence of the hyperthermophilic and piezophilic archaeon Thermococcus barophilus Ch5, capable of growth at the expense of hydrogenogenesis from carbon monoxide and formate.</title>
        <authorList>
            <person name="Oger P."/>
            <person name="Sokolova T.G."/>
            <person name="Kozhevnikova D.A."/>
            <person name="Taranov E.A."/>
            <person name="Vannier P."/>
            <person name="Lee H.S."/>
            <person name="Kwon K.K."/>
            <person name="Kang S.G."/>
            <person name="Lee J.H."/>
            <person name="Bonch-Osmolovskaya E.A."/>
            <person name="Lebedinsky A.V."/>
        </authorList>
    </citation>
    <scope>NUCLEOTIDE SEQUENCE [LARGE SCALE GENOMIC DNA]</scope>
    <source>
        <strain evidence="3">Ch5</strain>
    </source>
</reference>
<keyword evidence="1" id="KW-0812">Transmembrane</keyword>
<gene>
    <name evidence="2" type="ORF">TBCH5v1_2379</name>
</gene>
<dbReference type="AlphaFoldDB" id="A0A0S1XF02"/>
<evidence type="ECO:0000313" key="3">
    <source>
        <dbReference type="Proteomes" id="UP000066042"/>
    </source>
</evidence>
<evidence type="ECO:0000313" key="2">
    <source>
        <dbReference type="EMBL" id="ALM76272.1"/>
    </source>
</evidence>
<organism evidence="2 3">
    <name type="scientific">Thermococcus barophilus</name>
    <dbReference type="NCBI Taxonomy" id="55802"/>
    <lineage>
        <taxon>Archaea</taxon>
        <taxon>Methanobacteriati</taxon>
        <taxon>Methanobacteriota</taxon>
        <taxon>Thermococci</taxon>
        <taxon>Thermococcales</taxon>
        <taxon>Thermococcaceae</taxon>
        <taxon>Thermococcus</taxon>
    </lineage>
</organism>
<dbReference type="RefSeq" id="WP_056934694.1">
    <property type="nucleotide sequence ID" value="NZ_CP013050.1"/>
</dbReference>
<dbReference type="PATRIC" id="fig|55802.8.peg.2359"/>
<dbReference type="Proteomes" id="UP000066042">
    <property type="component" value="Chromosome"/>
</dbReference>
<feature type="transmembrane region" description="Helical" evidence="1">
    <location>
        <begin position="110"/>
        <end position="129"/>
    </location>
</feature>
<keyword evidence="1" id="KW-0472">Membrane</keyword>
<feature type="transmembrane region" description="Helical" evidence="1">
    <location>
        <begin position="70"/>
        <end position="90"/>
    </location>
</feature>
<dbReference type="EMBL" id="CP013050">
    <property type="protein sequence ID" value="ALM76272.1"/>
    <property type="molecule type" value="Genomic_DNA"/>
</dbReference>
<evidence type="ECO:0000256" key="1">
    <source>
        <dbReference type="SAM" id="Phobius"/>
    </source>
</evidence>
<accession>A0A0S1XF02</accession>
<name>A0A0S1XF02_THEBA</name>
<keyword evidence="1" id="KW-1133">Transmembrane helix</keyword>
<proteinExistence type="predicted"/>